<dbReference type="PIR" id="S28433">
    <property type="entry name" value="S28433"/>
</dbReference>
<sequence length="16" mass="1621">VDFHGTMRSGVGGVSD</sequence>
<dbReference type="AlphaFoldDB" id="Q9R5E4"/>
<keyword id="KW-0903">Direct protein sequencing</keyword>
<name>Q9R5E4_AERHY</name>
<protein>
    <submittedName>
        <fullName>Outer-membrane channel-forming protein I</fullName>
    </submittedName>
</protein>
<organism>
    <name type="scientific">Aeromonas hydrophila</name>
    <dbReference type="NCBI Taxonomy" id="644"/>
    <lineage>
        <taxon>Bacteria</taxon>
        <taxon>Pseudomonadati</taxon>
        <taxon>Pseudomonadota</taxon>
        <taxon>Gammaproteobacteria</taxon>
        <taxon>Aeromonadales</taxon>
        <taxon>Aeromonadaceae</taxon>
        <taxon>Aeromonas</taxon>
    </lineage>
</organism>
<proteinExistence type="evidence at protein level"/>
<reference key="1">
    <citation type="journal article" date="1992" name="Mol. Microbiol.">
        <title>Purification of Aeromonas hydrophila major outer-membrane proteins: N-terminal sequence analysis and channel-forming properties.</title>
        <authorList>
            <person name="Jeanteur D."/>
            <person name="Gletsu N."/>
            <person name="Pattus F."/>
            <person name="Buckley J.T."/>
        </authorList>
    </citation>
    <scope>PROTEIN SEQUENCE</scope>
</reference>
<accession>Q9R5E4</accession>